<feature type="non-terminal residue" evidence="1">
    <location>
        <position position="1"/>
    </location>
</feature>
<name>A0ABN7V5D5_GIGMA</name>
<proteinExistence type="predicted"/>
<reference evidence="1 2" key="1">
    <citation type="submission" date="2021-06" db="EMBL/GenBank/DDBJ databases">
        <authorList>
            <person name="Kallberg Y."/>
            <person name="Tangrot J."/>
            <person name="Rosling A."/>
        </authorList>
    </citation>
    <scope>NUCLEOTIDE SEQUENCE [LARGE SCALE GENOMIC DNA]</scope>
    <source>
        <strain evidence="1 2">120-4 pot B 10/14</strain>
    </source>
</reference>
<protein>
    <submittedName>
        <fullName evidence="1">19072_t:CDS:1</fullName>
    </submittedName>
</protein>
<evidence type="ECO:0000313" key="2">
    <source>
        <dbReference type="Proteomes" id="UP000789901"/>
    </source>
</evidence>
<dbReference type="Proteomes" id="UP000789901">
    <property type="component" value="Unassembled WGS sequence"/>
</dbReference>
<keyword evidence="2" id="KW-1185">Reference proteome</keyword>
<gene>
    <name evidence="1" type="ORF">GMARGA_LOCUS14218</name>
</gene>
<sequence>FKRSDDFYKQKETETQLNVINEIYEQLTKGDFVNSYVIDELNTKFEYERQCLKNELRLKDEEKCKETKELKSRITELERQNKEINLSPPDHLNFLKREFKRSDDFYKQKETETQLNVINEIYEQLTKGDFVNSYVIDELNTKFEYERQCLKNELRLKDEEKCKETKELKSRITELERQNKEIKDMLALRVDINGPELISLKSRCEELTEQVSIFSNNMD</sequence>
<dbReference type="EMBL" id="CAJVQB010009327">
    <property type="protein sequence ID" value="CAG8729014.1"/>
    <property type="molecule type" value="Genomic_DNA"/>
</dbReference>
<organism evidence="1 2">
    <name type="scientific">Gigaspora margarita</name>
    <dbReference type="NCBI Taxonomy" id="4874"/>
    <lineage>
        <taxon>Eukaryota</taxon>
        <taxon>Fungi</taxon>
        <taxon>Fungi incertae sedis</taxon>
        <taxon>Mucoromycota</taxon>
        <taxon>Glomeromycotina</taxon>
        <taxon>Glomeromycetes</taxon>
        <taxon>Diversisporales</taxon>
        <taxon>Gigasporaceae</taxon>
        <taxon>Gigaspora</taxon>
    </lineage>
</organism>
<evidence type="ECO:0000313" key="1">
    <source>
        <dbReference type="EMBL" id="CAG8729014.1"/>
    </source>
</evidence>
<accession>A0ABN7V5D5</accession>
<comment type="caution">
    <text evidence="1">The sequence shown here is derived from an EMBL/GenBank/DDBJ whole genome shotgun (WGS) entry which is preliminary data.</text>
</comment>